<protein>
    <submittedName>
        <fullName evidence="2">Sulfotransferase</fullName>
    </submittedName>
</protein>
<name>A0A5J5GI08_9RHOB</name>
<dbReference type="Pfam" id="PF13469">
    <property type="entry name" value="Sulfotransfer_3"/>
    <property type="match status" value="1"/>
</dbReference>
<organism evidence="2 3">
    <name type="scientific">Histidinibacterium aquaticum</name>
    <dbReference type="NCBI Taxonomy" id="2613962"/>
    <lineage>
        <taxon>Bacteria</taxon>
        <taxon>Pseudomonadati</taxon>
        <taxon>Pseudomonadota</taxon>
        <taxon>Alphaproteobacteria</taxon>
        <taxon>Rhodobacterales</taxon>
        <taxon>Paracoccaceae</taxon>
        <taxon>Histidinibacterium</taxon>
    </lineage>
</organism>
<evidence type="ECO:0000313" key="3">
    <source>
        <dbReference type="Proteomes" id="UP000326554"/>
    </source>
</evidence>
<dbReference type="InterPro" id="IPR027417">
    <property type="entry name" value="P-loop_NTPase"/>
</dbReference>
<dbReference type="Gene3D" id="3.40.50.300">
    <property type="entry name" value="P-loop containing nucleotide triphosphate hydrolases"/>
    <property type="match status" value="1"/>
</dbReference>
<dbReference type="PANTHER" id="PTHR10605:SF56">
    <property type="entry name" value="BIFUNCTIONAL HEPARAN SULFATE N-DEACETYLASE_N-SULFOTRANSFERASE"/>
    <property type="match status" value="1"/>
</dbReference>
<comment type="caution">
    <text evidence="2">The sequence shown here is derived from an EMBL/GenBank/DDBJ whole genome shotgun (WGS) entry which is preliminary data.</text>
</comment>
<dbReference type="GO" id="GO:0008146">
    <property type="term" value="F:sulfotransferase activity"/>
    <property type="evidence" value="ECO:0007669"/>
    <property type="project" value="InterPro"/>
</dbReference>
<accession>A0A5J5GI08</accession>
<dbReference type="Proteomes" id="UP000326554">
    <property type="component" value="Unassembled WGS sequence"/>
</dbReference>
<dbReference type="InterPro" id="IPR037359">
    <property type="entry name" value="NST/OST"/>
</dbReference>
<dbReference type="AlphaFoldDB" id="A0A5J5GI08"/>
<dbReference type="PANTHER" id="PTHR10605">
    <property type="entry name" value="HEPARAN SULFATE SULFOTRANSFERASE"/>
    <property type="match status" value="1"/>
</dbReference>
<dbReference type="RefSeq" id="WP_150445113.1">
    <property type="nucleotide sequence ID" value="NZ_VYQE01000003.1"/>
</dbReference>
<proteinExistence type="predicted"/>
<keyword evidence="1 2" id="KW-0808">Transferase</keyword>
<dbReference type="EMBL" id="VYQE01000003">
    <property type="protein sequence ID" value="KAA9007831.1"/>
    <property type="molecule type" value="Genomic_DNA"/>
</dbReference>
<dbReference type="SUPFAM" id="SSF52540">
    <property type="entry name" value="P-loop containing nucleoside triphosphate hydrolases"/>
    <property type="match status" value="1"/>
</dbReference>
<reference evidence="2 3" key="1">
    <citation type="submission" date="2019-09" db="EMBL/GenBank/DDBJ databases">
        <authorList>
            <person name="Park J.-S."/>
            <person name="Choi H.-J."/>
        </authorList>
    </citation>
    <scope>NUCLEOTIDE SEQUENCE [LARGE SCALE GENOMIC DNA]</scope>
    <source>
        <strain evidence="2 3">176SS1-4</strain>
    </source>
</reference>
<sequence length="286" mass="30995">MSALPDVVFAGPLKTGTSWIQAYLEERGDVRLPRGCKETFHFDRHAGRGLGVYRAMFPGGAGPCVEVAPSYVGGAALARLAEALPGVHVVLTLRDPVRRTLSQYRHEVRYGYYDAPLAAHLALGDPVIALSRYPEVVERALALFGAERVHLLEMEELVEAPELFCRRIAAVLGLPERAPSAELVAARRNAARVPRWPALSRLATRGGDTLKAAGLHCVTRGARRLGLRRLLEREGPGEAPRPGDLSRIEELLGFSYPDFLAERAGLIPAPVGEGRAASTICAEISR</sequence>
<keyword evidence="3" id="KW-1185">Reference proteome</keyword>
<evidence type="ECO:0000256" key="1">
    <source>
        <dbReference type="ARBA" id="ARBA00022679"/>
    </source>
</evidence>
<evidence type="ECO:0000313" key="2">
    <source>
        <dbReference type="EMBL" id="KAA9007831.1"/>
    </source>
</evidence>
<gene>
    <name evidence="2" type="ORF">F3S47_09905</name>
</gene>